<dbReference type="PROSITE" id="PS01043">
    <property type="entry name" value="TRANSPOSASE_IS30"/>
    <property type="match status" value="1"/>
</dbReference>
<dbReference type="InterPro" id="IPR036397">
    <property type="entry name" value="RNaseH_sf"/>
</dbReference>
<dbReference type="PANTHER" id="PTHR10948:SF23">
    <property type="entry name" value="TRANSPOSASE INSI FOR INSERTION SEQUENCE ELEMENT IS30A-RELATED"/>
    <property type="match status" value="1"/>
</dbReference>
<dbReference type="InterPro" id="IPR053392">
    <property type="entry name" value="Transposase_IS30-like"/>
</dbReference>
<dbReference type="KEGG" id="rsq:Rsph17025_3475"/>
<dbReference type="InterPro" id="IPR001584">
    <property type="entry name" value="Integrase_cat-core"/>
</dbReference>
<sequence length="402" mass="44706">MPPTHLAPSAPRTLGRSLSFAEREEIALECARKTGVRAIARKLGRSPSTISREIRRNSATRGGDFDCRAITAQWHADRAAQRPKTSKLANNPALRDYEQDRLAGVIATPDGVAFDGPVVVWKKRRAVHRQSRRWSLAWSPEQIAQRLKMDFPEDPTMRISHEAIYQALYIQGRGALKRELSACLRSGRALRLPRERARNRGKAFVGDALMISDRPAEVGDREVPGHWEGDLILGLGSSAIGTLVERTTRFTMLLHLPRMEGHGATRSIKNGPALAGHGAEAVRDAIADTIMDLPAHLRRSLTWDQGAEMAQHARLRFDTGLDVYFCDPRSPWQRGSNENTNGLLRQYFPKGTDLSQYGVDALNAVAHALNTRPRKTLGWQTPAEALDRLLKMDTIERVATTG</sequence>
<dbReference type="PROSITE" id="PS50994">
    <property type="entry name" value="INTEGRASE"/>
    <property type="match status" value="1"/>
</dbReference>
<evidence type="ECO:0000256" key="4">
    <source>
        <dbReference type="ARBA" id="ARBA00023125"/>
    </source>
</evidence>
<evidence type="ECO:0000313" key="7">
    <source>
        <dbReference type="EMBL" id="ABP72351.1"/>
    </source>
</evidence>
<comment type="similarity">
    <text evidence="2">Belongs to the transposase IS30 family.</text>
</comment>
<dbReference type="GO" id="GO:0004803">
    <property type="term" value="F:transposase activity"/>
    <property type="evidence" value="ECO:0007669"/>
    <property type="project" value="InterPro"/>
</dbReference>
<evidence type="ECO:0000256" key="5">
    <source>
        <dbReference type="ARBA" id="ARBA00023172"/>
    </source>
</evidence>
<dbReference type="SUPFAM" id="SSF53098">
    <property type="entry name" value="Ribonuclease H-like"/>
    <property type="match status" value="1"/>
</dbReference>
<keyword evidence="5" id="KW-0233">DNA recombination</keyword>
<dbReference type="Gene3D" id="3.30.420.10">
    <property type="entry name" value="Ribonuclease H-like superfamily/Ribonuclease H"/>
    <property type="match status" value="1"/>
</dbReference>
<dbReference type="NCBIfam" id="NF033563">
    <property type="entry name" value="transpos_IS30"/>
    <property type="match status" value="1"/>
</dbReference>
<dbReference type="InterPro" id="IPR025246">
    <property type="entry name" value="IS30-like_HTH"/>
</dbReference>
<accession>A4WY87</accession>
<evidence type="ECO:0000256" key="1">
    <source>
        <dbReference type="ARBA" id="ARBA00002190"/>
    </source>
</evidence>
<keyword evidence="4" id="KW-0238">DNA-binding</keyword>
<protein>
    <recommendedName>
        <fullName evidence="6">Integrase catalytic domain-containing protein</fullName>
    </recommendedName>
</protein>
<evidence type="ECO:0000256" key="3">
    <source>
        <dbReference type="ARBA" id="ARBA00022578"/>
    </source>
</evidence>
<dbReference type="HOGENOM" id="CLU_035706_0_0_5"/>
<evidence type="ECO:0000259" key="6">
    <source>
        <dbReference type="PROSITE" id="PS50994"/>
    </source>
</evidence>
<dbReference type="GO" id="GO:0005829">
    <property type="term" value="C:cytosol"/>
    <property type="evidence" value="ECO:0007669"/>
    <property type="project" value="TreeGrafter"/>
</dbReference>
<dbReference type="InterPro" id="IPR012337">
    <property type="entry name" value="RNaseH-like_sf"/>
</dbReference>
<proteinExistence type="inferred from homology"/>
<organism evidence="7">
    <name type="scientific">Cereibacter sphaeroides (strain ATCC 17025 / ATH 2.4.3)</name>
    <name type="common">Rhodobacter sphaeroides</name>
    <dbReference type="NCBI Taxonomy" id="349102"/>
    <lineage>
        <taxon>Bacteria</taxon>
        <taxon>Pseudomonadati</taxon>
        <taxon>Pseudomonadota</taxon>
        <taxon>Alphaproteobacteria</taxon>
        <taxon>Rhodobacterales</taxon>
        <taxon>Paracoccaceae</taxon>
        <taxon>Cereibacter</taxon>
    </lineage>
</organism>
<comment type="function">
    <text evidence="1">Required for the transposition of the insertion element.</text>
</comment>
<feature type="domain" description="Integrase catalytic" evidence="6">
    <location>
        <begin position="220"/>
        <end position="390"/>
    </location>
</feature>
<dbReference type="GO" id="GO:0006313">
    <property type="term" value="P:DNA transposition"/>
    <property type="evidence" value="ECO:0007669"/>
    <property type="project" value="InterPro"/>
</dbReference>
<keyword evidence="7" id="KW-0614">Plasmid</keyword>
<gene>
    <name evidence="7" type="ordered locus">Rsph17025_3475</name>
</gene>
<evidence type="ECO:0000256" key="2">
    <source>
        <dbReference type="ARBA" id="ARBA00006363"/>
    </source>
</evidence>
<dbReference type="PANTHER" id="PTHR10948">
    <property type="entry name" value="TRANSPOSASE"/>
    <property type="match status" value="1"/>
</dbReference>
<name>A4WY87_CERS5</name>
<dbReference type="BioCyc" id="RSPH349102:G1G8M-3582-MONOMER"/>
<dbReference type="GO" id="GO:0003677">
    <property type="term" value="F:DNA binding"/>
    <property type="evidence" value="ECO:0007669"/>
    <property type="project" value="UniProtKB-KW"/>
</dbReference>
<reference evidence="7" key="1">
    <citation type="submission" date="2007-04" db="EMBL/GenBank/DDBJ databases">
        <title>Complete sequence of plasmid pRSPA01 of Rhodobacter sphaeroides ATCC 17025.</title>
        <authorList>
            <consortium name="US DOE Joint Genome Institute"/>
            <person name="Copeland A."/>
            <person name="Lucas S."/>
            <person name="Lapidus A."/>
            <person name="Barry K."/>
            <person name="Detter J.C."/>
            <person name="Glavina del Rio T."/>
            <person name="Hammon N."/>
            <person name="Israni S."/>
            <person name="Dalin E."/>
            <person name="Tice H."/>
            <person name="Pitluck S."/>
            <person name="Chertkov O."/>
            <person name="Brettin T."/>
            <person name="Bruce D."/>
            <person name="Han C."/>
            <person name="Schmutz J."/>
            <person name="Larimer F."/>
            <person name="Land M."/>
            <person name="Hauser L."/>
            <person name="Kyrpides N."/>
            <person name="Kim E."/>
            <person name="Richardson P."/>
            <person name="Mackenzie C."/>
            <person name="Choudhary M."/>
            <person name="Donohue T.J."/>
            <person name="Kaplan S."/>
        </authorList>
    </citation>
    <scope>NUCLEOTIDE SEQUENCE [LARGE SCALE GENOMIC DNA]</scope>
    <source>
        <strain evidence="7">ATCC 17025</strain>
        <plasmid evidence="7">pRSPA01</plasmid>
    </source>
</reference>
<keyword evidence="3" id="KW-0815">Transposition</keyword>
<dbReference type="AlphaFoldDB" id="A4WY87"/>
<dbReference type="GO" id="GO:0015074">
    <property type="term" value="P:DNA integration"/>
    <property type="evidence" value="ECO:0007669"/>
    <property type="project" value="InterPro"/>
</dbReference>
<dbReference type="Pfam" id="PF13936">
    <property type="entry name" value="HTH_38"/>
    <property type="match status" value="1"/>
</dbReference>
<dbReference type="InterPro" id="IPR001598">
    <property type="entry name" value="Transposase_IS30_CS"/>
</dbReference>
<dbReference type="EMBL" id="CP000662">
    <property type="protein sequence ID" value="ABP72351.1"/>
    <property type="molecule type" value="Genomic_DNA"/>
</dbReference>
<dbReference type="InterPro" id="IPR051917">
    <property type="entry name" value="Transposase-Integrase"/>
</dbReference>
<geneLocation type="plasmid" evidence="7">
    <name>pRSPA01</name>
</geneLocation>